<protein>
    <submittedName>
        <fullName evidence="3">Uncharacterized protein</fullName>
    </submittedName>
</protein>
<sequence length="119" mass="13233">MKKLILAAVICMTYTNVQANVCEIPLNQVAVGSMTLMQSLDQFKKIHSNAKPDKDRIQILDVDQAFENAGVTSVGSIDFDPVKNRIIGFTLSYNEGKYAQLETPLNQFKNSILKNSKLP</sequence>
<reference evidence="2" key="4">
    <citation type="submission" date="2024-09" db="EMBL/GenBank/DDBJ databases">
        <authorList>
            <person name="Sun Q."/>
            <person name="Mori K."/>
        </authorList>
    </citation>
    <scope>NUCLEOTIDE SEQUENCE</scope>
    <source>
        <strain evidence="2">KCTC 62575</strain>
    </source>
</reference>
<reference evidence="5" key="3">
    <citation type="journal article" date="2019" name="Int. J. Syst. Evol. Microbiol.">
        <title>The Global Catalogue of Microorganisms (GCM) 10K type strain sequencing project: providing services to taxonomists for standard genome sequencing and annotation.</title>
        <authorList>
            <consortium name="The Broad Institute Genomics Platform"/>
            <consortium name="The Broad Institute Genome Sequencing Center for Infectious Disease"/>
            <person name="Wu L."/>
            <person name="Ma J."/>
        </authorList>
    </citation>
    <scope>NUCLEOTIDE SEQUENCE [LARGE SCALE GENOMIC DNA]</scope>
    <source>
        <strain evidence="5">KCTC 62575</strain>
    </source>
</reference>
<dbReference type="RefSeq" id="WP_107008137.1">
    <property type="nucleotide sequence ID" value="NZ_JBHRSF010000010.1"/>
</dbReference>
<evidence type="ECO:0000313" key="2">
    <source>
        <dbReference type="EMBL" id="MFC2994890.1"/>
    </source>
</evidence>
<accession>A0A371YQI0</accession>
<feature type="signal peptide" evidence="1">
    <location>
        <begin position="1"/>
        <end position="19"/>
    </location>
</feature>
<proteinExistence type="predicted"/>
<evidence type="ECO:0000313" key="5">
    <source>
        <dbReference type="Proteomes" id="UP001595455"/>
    </source>
</evidence>
<gene>
    <name evidence="2" type="ORF">ACFODO_06335</name>
    <name evidence="3" type="ORF">C9E89_009745</name>
</gene>
<dbReference type="Proteomes" id="UP001595455">
    <property type="component" value="Unassembled WGS sequence"/>
</dbReference>
<evidence type="ECO:0000313" key="4">
    <source>
        <dbReference type="Proteomes" id="UP000240957"/>
    </source>
</evidence>
<keyword evidence="5" id="KW-1185">Reference proteome</keyword>
<keyword evidence="1" id="KW-0732">Signal</keyword>
<dbReference type="EMBL" id="PYIX02000013">
    <property type="protein sequence ID" value="RFC83737.1"/>
    <property type="molecule type" value="Genomic_DNA"/>
</dbReference>
<name>A0A371YQI0_9GAMM</name>
<dbReference type="Proteomes" id="UP000240957">
    <property type="component" value="Unassembled WGS sequence"/>
</dbReference>
<dbReference type="EMBL" id="JBHRSF010000010">
    <property type="protein sequence ID" value="MFC2994890.1"/>
    <property type="molecule type" value="Genomic_DNA"/>
</dbReference>
<dbReference type="AlphaFoldDB" id="A0A371YQI0"/>
<evidence type="ECO:0000313" key="3">
    <source>
        <dbReference type="EMBL" id="RFC83737.1"/>
    </source>
</evidence>
<reference evidence="2" key="1">
    <citation type="journal article" date="2014" name="Int. J. Syst. Evol. Microbiol.">
        <title>Complete genome of a new Firmicutes species belonging to the dominant human colonic microbiota ('Ruminococcus bicirculans') reveals two chromosomes and a selective capacity to utilize plant glucans.</title>
        <authorList>
            <consortium name="NISC Comparative Sequencing Program"/>
            <person name="Wegmann U."/>
            <person name="Louis P."/>
            <person name="Goesmann A."/>
            <person name="Henrissat B."/>
            <person name="Duncan S.H."/>
            <person name="Flint H.J."/>
        </authorList>
    </citation>
    <scope>NUCLEOTIDE SEQUENCE</scope>
    <source>
        <strain evidence="2">KCTC 62575</strain>
    </source>
</reference>
<comment type="caution">
    <text evidence="3">The sequence shown here is derived from an EMBL/GenBank/DDBJ whole genome shotgun (WGS) entry which is preliminary data.</text>
</comment>
<reference evidence="3 4" key="2">
    <citation type="submission" date="2018-08" db="EMBL/GenBank/DDBJ databases">
        <title>The draft genome of Acinetobacter sichuanensis strain WCHAc060041.</title>
        <authorList>
            <person name="Qin J."/>
            <person name="Feng Y."/>
            <person name="Zong Z."/>
        </authorList>
    </citation>
    <scope>NUCLEOTIDE SEQUENCE [LARGE SCALE GENOMIC DNA]</scope>
    <source>
        <strain evidence="3 4">WCHAc060041</strain>
    </source>
</reference>
<organism evidence="3 4">
    <name type="scientific">Acinetobacter sichuanensis</name>
    <dbReference type="NCBI Taxonomy" id="2136183"/>
    <lineage>
        <taxon>Bacteria</taxon>
        <taxon>Pseudomonadati</taxon>
        <taxon>Pseudomonadota</taxon>
        <taxon>Gammaproteobacteria</taxon>
        <taxon>Moraxellales</taxon>
        <taxon>Moraxellaceae</taxon>
        <taxon>Acinetobacter</taxon>
    </lineage>
</organism>
<evidence type="ECO:0000256" key="1">
    <source>
        <dbReference type="SAM" id="SignalP"/>
    </source>
</evidence>
<feature type="chain" id="PRO_5016943568" evidence="1">
    <location>
        <begin position="20"/>
        <end position="119"/>
    </location>
</feature>